<keyword evidence="5" id="KW-1185">Reference proteome</keyword>
<dbReference type="Proteomes" id="UP001174694">
    <property type="component" value="Unassembled WGS sequence"/>
</dbReference>
<feature type="domain" description="CCZ1/INTU/HSP4 first Longin" evidence="3">
    <location>
        <begin position="16"/>
        <end position="119"/>
    </location>
</feature>
<dbReference type="InterPro" id="IPR013176">
    <property type="entry name" value="Ccz1"/>
</dbReference>
<dbReference type="GO" id="GO:0016192">
    <property type="term" value="P:vesicle-mediated transport"/>
    <property type="evidence" value="ECO:0007669"/>
    <property type="project" value="InterPro"/>
</dbReference>
<feature type="compositionally biased region" description="Basic residues" evidence="2">
    <location>
        <begin position="46"/>
        <end position="55"/>
    </location>
</feature>
<feature type="region of interest" description="Disordered" evidence="2">
    <location>
        <begin position="423"/>
        <end position="456"/>
    </location>
</feature>
<feature type="compositionally biased region" description="Polar residues" evidence="2">
    <location>
        <begin position="517"/>
        <end position="530"/>
    </location>
</feature>
<dbReference type="AlphaFoldDB" id="A0AA38VZM6"/>
<gene>
    <name evidence="4" type="ORF">NKR23_g1393</name>
</gene>
<sequence length="803" mass="87285">MAAQPISGIVPAQLGFLAIYSPSLGTTDETLEDQIVYYASVNTQHQKRRRHRSRSRLADNVSHEERNERLRQIGLAQGMVEFSKSFSGGEPVDTIETEKSRVVLHELEPGWWILASIDLTRLPLPPPRAASSATNSATTQGKSADTGPEENVEYSSREVKPAALLLQDLLRAHAVFLLHHDSSLAALFSRSKRKKFTSILGRYWDLFLSTWNVLLHGNPARNVFGGIKIAASGELGVGVGEEERGSGEREVLEGLVGRIEGLVDLVVSKFGGDDAGLLSKDEEGKIKEAPKDGEEKPWLGTGNEPDSEDGAIFLGAGAVSRPSLRDITYWMEDLYTWGENAYGVLDSPTSLRRGRRAKPSSKVVTKLSKKDVLRDASSQLQSPSGEGSTAPKPTNEDQETGGLDKYMDYLKLGYGKYWSLGGSGADSGTEGQSSQGSGTPANTQQKEVSAATAVQSSRVDEVSGHFLIGLAGDIDKGDVDDAEDDATPVEEGGKEHNSRTMLRTLTVEVERKEPGGSESQVAVRTSSEGTKSAEDSLKPGNDSTADSHTAFDKRDSTKTKLRVVVYVNKPFIFTFLFELRTDSLAWDALYRSLHHQLSPVKKALTSSTAYRAERPEVGNIAAQIFDLVWDPRALTVYSTIPNIPDPAVFLLGSDRQPAWSRVEAINTHMHLLNTFAATRENSTELERTSKTSRGWWVVWSRILEREERLGTPIQGNGSEAADDGEGSAYDTSSSAGNEPAPTHGDYVVKKEIFLVRKASDHGGHSIRSVSMGGGGWTDGASRLAQGIGVDTRKYIEGLLSLNR</sequence>
<dbReference type="GO" id="GO:0035658">
    <property type="term" value="C:Mon1-Ccz1 complex"/>
    <property type="evidence" value="ECO:0007669"/>
    <property type="project" value="InterPro"/>
</dbReference>
<evidence type="ECO:0000256" key="2">
    <source>
        <dbReference type="SAM" id="MobiDB-lite"/>
    </source>
</evidence>
<evidence type="ECO:0000259" key="3">
    <source>
        <dbReference type="Pfam" id="PF19031"/>
    </source>
</evidence>
<feature type="compositionally biased region" description="Low complexity" evidence="2">
    <location>
        <begin position="427"/>
        <end position="439"/>
    </location>
</feature>
<feature type="region of interest" description="Disordered" evidence="2">
    <location>
        <begin position="281"/>
        <end position="309"/>
    </location>
</feature>
<feature type="region of interest" description="Disordered" evidence="2">
    <location>
        <begin position="46"/>
        <end position="65"/>
    </location>
</feature>
<evidence type="ECO:0000256" key="1">
    <source>
        <dbReference type="ARBA" id="ARBA00005352"/>
    </source>
</evidence>
<dbReference type="Pfam" id="PF19031">
    <property type="entry name" value="Intu_longin_1"/>
    <property type="match status" value="1"/>
</dbReference>
<accession>A0AA38VZM6</accession>
<protein>
    <submittedName>
        <fullName evidence="4">Vacuolar fusion protein ccz1 like protein</fullName>
    </submittedName>
</protein>
<dbReference type="PANTHER" id="PTHR13056:SF0">
    <property type="entry name" value="VACUOLAR FUSION PROTEIN CCZ1 HOMOLOG-RELATED"/>
    <property type="match status" value="1"/>
</dbReference>
<reference evidence="4" key="1">
    <citation type="submission" date="2022-07" db="EMBL/GenBank/DDBJ databases">
        <title>Fungi with potential for degradation of polypropylene.</title>
        <authorList>
            <person name="Gostincar C."/>
        </authorList>
    </citation>
    <scope>NUCLEOTIDE SEQUENCE</scope>
    <source>
        <strain evidence="4">EXF-13308</strain>
    </source>
</reference>
<organism evidence="4 5">
    <name type="scientific">Pleurostoma richardsiae</name>
    <dbReference type="NCBI Taxonomy" id="41990"/>
    <lineage>
        <taxon>Eukaryota</taxon>
        <taxon>Fungi</taxon>
        <taxon>Dikarya</taxon>
        <taxon>Ascomycota</taxon>
        <taxon>Pezizomycotina</taxon>
        <taxon>Sordariomycetes</taxon>
        <taxon>Sordariomycetidae</taxon>
        <taxon>Calosphaeriales</taxon>
        <taxon>Pleurostomataceae</taxon>
        <taxon>Pleurostoma</taxon>
    </lineage>
</organism>
<feature type="compositionally biased region" description="Polar residues" evidence="2">
    <location>
        <begin position="376"/>
        <end position="387"/>
    </location>
</feature>
<evidence type="ECO:0000313" key="5">
    <source>
        <dbReference type="Proteomes" id="UP001174694"/>
    </source>
</evidence>
<feature type="compositionally biased region" description="Polar residues" evidence="2">
    <location>
        <begin position="440"/>
        <end position="456"/>
    </location>
</feature>
<feature type="region of interest" description="Disordered" evidence="2">
    <location>
        <begin position="346"/>
        <end position="403"/>
    </location>
</feature>
<feature type="compositionally biased region" description="Basic and acidic residues" evidence="2">
    <location>
        <begin position="281"/>
        <end position="297"/>
    </location>
</feature>
<evidence type="ECO:0000313" key="4">
    <source>
        <dbReference type="EMBL" id="KAJ9156370.1"/>
    </source>
</evidence>
<dbReference type="PANTHER" id="PTHR13056">
    <property type="entry name" value="VACUOLAR FUSION PROTEIN CCZ1 HOMOLOG-RELATED"/>
    <property type="match status" value="1"/>
</dbReference>
<name>A0AA38VZM6_9PEZI</name>
<feature type="region of interest" description="Disordered" evidence="2">
    <location>
        <begin position="127"/>
        <end position="153"/>
    </location>
</feature>
<feature type="compositionally biased region" description="Low complexity" evidence="2">
    <location>
        <begin position="129"/>
        <end position="139"/>
    </location>
</feature>
<proteinExistence type="inferred from homology"/>
<dbReference type="EMBL" id="JANBVO010000002">
    <property type="protein sequence ID" value="KAJ9156370.1"/>
    <property type="molecule type" value="Genomic_DNA"/>
</dbReference>
<dbReference type="InterPro" id="IPR043987">
    <property type="entry name" value="CCZ1/INTU/HSP4_longin_1"/>
</dbReference>
<feature type="region of interest" description="Disordered" evidence="2">
    <location>
        <begin position="710"/>
        <end position="743"/>
    </location>
</feature>
<comment type="similarity">
    <text evidence="1">Belongs to the CCZ1 family.</text>
</comment>
<feature type="region of interest" description="Disordered" evidence="2">
    <location>
        <begin position="472"/>
        <end position="552"/>
    </location>
</feature>
<comment type="caution">
    <text evidence="4">The sequence shown here is derived from an EMBL/GenBank/DDBJ whole genome shotgun (WGS) entry which is preliminary data.</text>
</comment>